<accession>A0A0A9GUK0</accession>
<protein>
    <submittedName>
        <fullName evidence="1">Uncharacterized protein</fullName>
    </submittedName>
</protein>
<reference evidence="1" key="2">
    <citation type="journal article" date="2015" name="Data Brief">
        <title>Shoot transcriptome of the giant reed, Arundo donax.</title>
        <authorList>
            <person name="Barrero R.A."/>
            <person name="Guerrero F.D."/>
            <person name="Moolhuijzen P."/>
            <person name="Goolsby J.A."/>
            <person name="Tidwell J."/>
            <person name="Bellgard S.E."/>
            <person name="Bellgard M.I."/>
        </authorList>
    </citation>
    <scope>NUCLEOTIDE SEQUENCE</scope>
    <source>
        <tissue evidence="1">Shoot tissue taken approximately 20 cm above the soil surface</tissue>
    </source>
</reference>
<proteinExistence type="predicted"/>
<dbReference type="EMBL" id="GBRH01169674">
    <property type="protein sequence ID" value="JAE28222.1"/>
    <property type="molecule type" value="Transcribed_RNA"/>
</dbReference>
<dbReference type="AlphaFoldDB" id="A0A0A9GUK0"/>
<organism evidence="1">
    <name type="scientific">Arundo donax</name>
    <name type="common">Giant reed</name>
    <name type="synonym">Donax arundinaceus</name>
    <dbReference type="NCBI Taxonomy" id="35708"/>
    <lineage>
        <taxon>Eukaryota</taxon>
        <taxon>Viridiplantae</taxon>
        <taxon>Streptophyta</taxon>
        <taxon>Embryophyta</taxon>
        <taxon>Tracheophyta</taxon>
        <taxon>Spermatophyta</taxon>
        <taxon>Magnoliopsida</taxon>
        <taxon>Liliopsida</taxon>
        <taxon>Poales</taxon>
        <taxon>Poaceae</taxon>
        <taxon>PACMAD clade</taxon>
        <taxon>Arundinoideae</taxon>
        <taxon>Arundineae</taxon>
        <taxon>Arundo</taxon>
    </lineage>
</organism>
<reference evidence="1" key="1">
    <citation type="submission" date="2014-09" db="EMBL/GenBank/DDBJ databases">
        <authorList>
            <person name="Magalhaes I.L.F."/>
            <person name="Oliveira U."/>
            <person name="Santos F.R."/>
            <person name="Vidigal T.H.D.A."/>
            <person name="Brescovit A.D."/>
            <person name="Santos A.J."/>
        </authorList>
    </citation>
    <scope>NUCLEOTIDE SEQUENCE</scope>
    <source>
        <tissue evidence="1">Shoot tissue taken approximately 20 cm above the soil surface</tissue>
    </source>
</reference>
<sequence>MCRLIISVLAYVKSASNAHRHSNALSFPSVLFD</sequence>
<name>A0A0A9GUK0_ARUDO</name>
<evidence type="ECO:0000313" key="1">
    <source>
        <dbReference type="EMBL" id="JAE28222.1"/>
    </source>
</evidence>